<gene>
    <name evidence="4" type="ORF">Ctaglu_07400</name>
</gene>
<name>A0A401UHS9_9CLOT</name>
<protein>
    <recommendedName>
        <fullName evidence="6">V-type ATP synthase subunit E</fullName>
    </recommendedName>
</protein>
<dbReference type="InterPro" id="IPR002842">
    <property type="entry name" value="ATPase_V1_Esu"/>
</dbReference>
<dbReference type="Proteomes" id="UP000287872">
    <property type="component" value="Unassembled WGS sequence"/>
</dbReference>
<proteinExistence type="inferred from homology"/>
<dbReference type="RefSeq" id="WP_124998213.1">
    <property type="nucleotide sequence ID" value="NZ_BHYK01000003.1"/>
</dbReference>
<reference evidence="4 5" key="1">
    <citation type="submission" date="2018-11" db="EMBL/GenBank/DDBJ databases">
        <title>Genome sequencing and assembly of Clostridium tagluense strain A121.</title>
        <authorList>
            <person name="Murakami T."/>
            <person name="Segawa T."/>
            <person name="Shcherbakova V.A."/>
            <person name="Mori H."/>
            <person name="Yoshimura Y."/>
        </authorList>
    </citation>
    <scope>NUCLEOTIDE SEQUENCE [LARGE SCALE GENOMIC DNA]</scope>
    <source>
        <strain evidence="4 5">A121</strain>
    </source>
</reference>
<dbReference type="GO" id="GO:0046961">
    <property type="term" value="F:proton-transporting ATPase activity, rotational mechanism"/>
    <property type="evidence" value="ECO:0007669"/>
    <property type="project" value="InterPro"/>
</dbReference>
<evidence type="ECO:0000256" key="1">
    <source>
        <dbReference type="ARBA" id="ARBA00005901"/>
    </source>
</evidence>
<keyword evidence="2" id="KW-0813">Transport</keyword>
<comment type="similarity">
    <text evidence="1">Belongs to the V-ATPase E subunit family.</text>
</comment>
<dbReference type="AlphaFoldDB" id="A0A401UHS9"/>
<sequence length="203" mass="23876">MTTIEDKISLFSKIIYDKVNEEKEGRLKDFRAEAQKRINVEKEKIEELRRCLQRDVAKKSDIKANGIVAKERLKKQREMLFLKEKLIKEALENVGQKLVEFALLPEYKPYFLSILEKTLKEIDSGDYYIIILKRDYEKFKREIGVVLSNYSDRNVEIKISEEDFIGGIILKDIEGKFKIDNSLYSKLEESKEIIGVRVMEMLA</sequence>
<dbReference type="Pfam" id="PF01991">
    <property type="entry name" value="vATP-synt_E"/>
    <property type="match status" value="1"/>
</dbReference>
<keyword evidence="5" id="KW-1185">Reference proteome</keyword>
<dbReference type="EMBL" id="BHYK01000003">
    <property type="protein sequence ID" value="GCD09117.1"/>
    <property type="molecule type" value="Genomic_DNA"/>
</dbReference>
<evidence type="ECO:0008006" key="6">
    <source>
        <dbReference type="Google" id="ProtNLM"/>
    </source>
</evidence>
<dbReference type="InterPro" id="IPR038495">
    <property type="entry name" value="ATPase_E_C"/>
</dbReference>
<evidence type="ECO:0000256" key="3">
    <source>
        <dbReference type="ARBA" id="ARBA00023065"/>
    </source>
</evidence>
<comment type="caution">
    <text evidence="4">The sequence shown here is derived from an EMBL/GenBank/DDBJ whole genome shotgun (WGS) entry which is preliminary data.</text>
</comment>
<evidence type="ECO:0000313" key="4">
    <source>
        <dbReference type="EMBL" id="GCD09117.1"/>
    </source>
</evidence>
<dbReference type="OrthoDB" id="1725377at2"/>
<evidence type="ECO:0000313" key="5">
    <source>
        <dbReference type="Proteomes" id="UP000287872"/>
    </source>
</evidence>
<dbReference type="GO" id="GO:0033178">
    <property type="term" value="C:proton-transporting two-sector ATPase complex, catalytic domain"/>
    <property type="evidence" value="ECO:0007669"/>
    <property type="project" value="InterPro"/>
</dbReference>
<dbReference type="Gene3D" id="3.30.2320.30">
    <property type="entry name" value="ATP synthase, E subunit, C-terminal"/>
    <property type="match status" value="1"/>
</dbReference>
<dbReference type="SUPFAM" id="SSF160527">
    <property type="entry name" value="V-type ATPase subunit E-like"/>
    <property type="match status" value="1"/>
</dbReference>
<keyword evidence="3" id="KW-0406">Ion transport</keyword>
<organism evidence="4 5">
    <name type="scientific">Clostridium tagluense</name>
    <dbReference type="NCBI Taxonomy" id="360422"/>
    <lineage>
        <taxon>Bacteria</taxon>
        <taxon>Bacillati</taxon>
        <taxon>Bacillota</taxon>
        <taxon>Clostridia</taxon>
        <taxon>Eubacteriales</taxon>
        <taxon>Clostridiaceae</taxon>
        <taxon>Clostridium</taxon>
    </lineage>
</organism>
<accession>A0A401UHS9</accession>
<evidence type="ECO:0000256" key="2">
    <source>
        <dbReference type="ARBA" id="ARBA00022448"/>
    </source>
</evidence>